<keyword evidence="4" id="KW-1133">Transmembrane helix</keyword>
<dbReference type="EMBL" id="BMKR01000004">
    <property type="protein sequence ID" value="GGF68391.1"/>
    <property type="molecule type" value="Genomic_DNA"/>
</dbReference>
<keyword evidence="4" id="KW-0472">Membrane</keyword>
<keyword evidence="4" id="KW-0812">Transmembrane</keyword>
<dbReference type="Gene3D" id="1.10.287.950">
    <property type="entry name" value="Methyl-accepting chemotaxis protein"/>
    <property type="match status" value="1"/>
</dbReference>
<feature type="transmembrane region" description="Helical" evidence="4">
    <location>
        <begin position="37"/>
        <end position="56"/>
    </location>
</feature>
<keyword evidence="1" id="KW-0145">Chemotaxis</keyword>
<reference evidence="6" key="2">
    <citation type="submission" date="2020-09" db="EMBL/GenBank/DDBJ databases">
        <authorList>
            <person name="Sun Q."/>
            <person name="Zhou Y."/>
        </authorList>
    </citation>
    <scope>NUCLEOTIDE SEQUENCE</scope>
    <source>
        <strain evidence="6">CGMCC 1.16134</strain>
    </source>
</reference>
<evidence type="ECO:0000256" key="2">
    <source>
        <dbReference type="ARBA" id="ARBA00029447"/>
    </source>
</evidence>
<dbReference type="PROSITE" id="PS50111">
    <property type="entry name" value="CHEMOTAXIS_TRANSDUC_2"/>
    <property type="match status" value="1"/>
</dbReference>
<keyword evidence="3" id="KW-0807">Transducer</keyword>
<protein>
    <recommendedName>
        <fullName evidence="5">Methyl-accepting transducer domain-containing protein</fullName>
    </recommendedName>
</protein>
<feature type="transmembrane region" description="Helical" evidence="4">
    <location>
        <begin position="62"/>
        <end position="80"/>
    </location>
</feature>
<evidence type="ECO:0000313" key="7">
    <source>
        <dbReference type="Proteomes" id="UP000637643"/>
    </source>
</evidence>
<feature type="transmembrane region" description="Helical" evidence="4">
    <location>
        <begin position="162"/>
        <end position="178"/>
    </location>
</feature>
<gene>
    <name evidence="6" type="ORF">GCM10010912_11780</name>
</gene>
<feature type="transmembrane region" description="Helical" evidence="4">
    <location>
        <begin position="130"/>
        <end position="150"/>
    </location>
</feature>
<comment type="similarity">
    <text evidence="2">Belongs to the methyl-accepting chemotaxis (MCP) protein family.</text>
</comment>
<organism evidence="6 7">
    <name type="scientific">Paenibacillus albidus</name>
    <dbReference type="NCBI Taxonomy" id="2041023"/>
    <lineage>
        <taxon>Bacteria</taxon>
        <taxon>Bacillati</taxon>
        <taxon>Bacillota</taxon>
        <taxon>Bacilli</taxon>
        <taxon>Bacillales</taxon>
        <taxon>Paenibacillaceae</taxon>
        <taxon>Paenibacillus</taxon>
    </lineage>
</organism>
<dbReference type="PANTHER" id="PTHR43531">
    <property type="entry name" value="PROTEIN ICFG"/>
    <property type="match status" value="1"/>
</dbReference>
<evidence type="ECO:0000256" key="4">
    <source>
        <dbReference type="SAM" id="Phobius"/>
    </source>
</evidence>
<dbReference type="GO" id="GO:0004888">
    <property type="term" value="F:transmembrane signaling receptor activity"/>
    <property type="evidence" value="ECO:0007669"/>
    <property type="project" value="TreeGrafter"/>
</dbReference>
<evidence type="ECO:0000259" key="5">
    <source>
        <dbReference type="PROSITE" id="PS50111"/>
    </source>
</evidence>
<accession>A0A917C539</accession>
<dbReference type="GO" id="GO:0007165">
    <property type="term" value="P:signal transduction"/>
    <property type="evidence" value="ECO:0007669"/>
    <property type="project" value="UniProtKB-KW"/>
</dbReference>
<dbReference type="Proteomes" id="UP000637643">
    <property type="component" value="Unassembled WGS sequence"/>
</dbReference>
<dbReference type="InterPro" id="IPR004089">
    <property type="entry name" value="MCPsignal_dom"/>
</dbReference>
<sequence>MSMLKKTVDQGLSQQESGNVENYMAFEDKLILHRNKLMGYMILLISLFAVPMLAIYENVTNGIIIIITAIVINGGFFYLLKSKIAFRQIPYMIVVLSSLLMIYLNTMDPSLISLVSFAVLLTLYPTYKPLLVYSIISILQLNYFILYPAASESPSFMWTDNVKLIMPLIVLFVLSYLSRQLIKNVFERTLESKQAQQNMEFMLEQMKSSIQEMGAFNRKLQKSVKVTGEITGELTIGFTEMTRGVESQAVSVSDISSALSEVNTAIQTVADNSSMMRELSNTTAESAGRGNEKITELSHSITDIRAMMEGMALAMEELHEQNHSIGTIVETIQSIAAETNLLALNAAIEAARAGEQGRGFAVVSAQVRKLAEHSHQSAEEIAGRLGSLRTKVEHLSSQMEQGKVMILTSESTVKHSEQVFRELSEIAVQVVKQAEEVEEKSIHVRNSSDVIVTEVDSISAVTEESSAASEQILASVEEQKMIVDEVVEGFERLEELIESLESLSRQAS</sequence>
<proteinExistence type="inferred from homology"/>
<evidence type="ECO:0000256" key="1">
    <source>
        <dbReference type="ARBA" id="ARBA00022500"/>
    </source>
</evidence>
<comment type="caution">
    <text evidence="6">The sequence shown here is derived from an EMBL/GenBank/DDBJ whole genome shotgun (WGS) entry which is preliminary data.</text>
</comment>
<dbReference type="InterPro" id="IPR051310">
    <property type="entry name" value="MCP_chemotaxis"/>
</dbReference>
<feature type="domain" description="Methyl-accepting transducer" evidence="5">
    <location>
        <begin position="223"/>
        <end position="480"/>
    </location>
</feature>
<evidence type="ECO:0000256" key="3">
    <source>
        <dbReference type="PROSITE-ProRule" id="PRU00284"/>
    </source>
</evidence>
<dbReference type="GO" id="GO:0006935">
    <property type="term" value="P:chemotaxis"/>
    <property type="evidence" value="ECO:0007669"/>
    <property type="project" value="UniProtKB-KW"/>
</dbReference>
<evidence type="ECO:0000313" key="6">
    <source>
        <dbReference type="EMBL" id="GGF68391.1"/>
    </source>
</evidence>
<dbReference type="PANTHER" id="PTHR43531:SF11">
    <property type="entry name" value="METHYL-ACCEPTING CHEMOTAXIS PROTEIN 3"/>
    <property type="match status" value="1"/>
</dbReference>
<keyword evidence="7" id="KW-1185">Reference proteome</keyword>
<dbReference type="GO" id="GO:0005886">
    <property type="term" value="C:plasma membrane"/>
    <property type="evidence" value="ECO:0007669"/>
    <property type="project" value="TreeGrafter"/>
</dbReference>
<dbReference type="SMART" id="SM00283">
    <property type="entry name" value="MA"/>
    <property type="match status" value="1"/>
</dbReference>
<dbReference type="SUPFAM" id="SSF58104">
    <property type="entry name" value="Methyl-accepting chemotaxis protein (MCP) signaling domain"/>
    <property type="match status" value="1"/>
</dbReference>
<dbReference type="AlphaFoldDB" id="A0A917C539"/>
<reference evidence="6" key="1">
    <citation type="journal article" date="2014" name="Int. J. Syst. Evol. Microbiol.">
        <title>Complete genome sequence of Corynebacterium casei LMG S-19264T (=DSM 44701T), isolated from a smear-ripened cheese.</title>
        <authorList>
            <consortium name="US DOE Joint Genome Institute (JGI-PGF)"/>
            <person name="Walter F."/>
            <person name="Albersmeier A."/>
            <person name="Kalinowski J."/>
            <person name="Ruckert C."/>
        </authorList>
    </citation>
    <scope>NUCLEOTIDE SEQUENCE</scope>
    <source>
        <strain evidence="6">CGMCC 1.16134</strain>
    </source>
</reference>
<dbReference type="Pfam" id="PF00015">
    <property type="entry name" value="MCPsignal"/>
    <property type="match status" value="1"/>
</dbReference>
<feature type="transmembrane region" description="Helical" evidence="4">
    <location>
        <begin position="92"/>
        <end position="124"/>
    </location>
</feature>
<name>A0A917C539_9BACL</name>